<gene>
    <name evidence="2" type="ORF">OCU04_002226</name>
</gene>
<organism evidence="2 3">
    <name type="scientific">Sclerotinia nivalis</name>
    <dbReference type="NCBI Taxonomy" id="352851"/>
    <lineage>
        <taxon>Eukaryota</taxon>
        <taxon>Fungi</taxon>
        <taxon>Dikarya</taxon>
        <taxon>Ascomycota</taxon>
        <taxon>Pezizomycotina</taxon>
        <taxon>Leotiomycetes</taxon>
        <taxon>Helotiales</taxon>
        <taxon>Sclerotiniaceae</taxon>
        <taxon>Sclerotinia</taxon>
    </lineage>
</organism>
<protein>
    <submittedName>
        <fullName evidence="2">Uncharacterized protein</fullName>
    </submittedName>
</protein>
<reference evidence="2" key="1">
    <citation type="submission" date="2022-11" db="EMBL/GenBank/DDBJ databases">
        <title>Genome Resource of Sclerotinia nivalis Strain SnTB1, a Plant Pathogen Isolated from American Ginseng.</title>
        <authorList>
            <person name="Fan S."/>
        </authorList>
    </citation>
    <scope>NUCLEOTIDE SEQUENCE</scope>
    <source>
        <strain evidence="2">SnTB1</strain>
    </source>
</reference>
<feature type="transmembrane region" description="Helical" evidence="1">
    <location>
        <begin position="83"/>
        <end position="102"/>
    </location>
</feature>
<dbReference type="OrthoDB" id="3488358at2759"/>
<feature type="transmembrane region" description="Helical" evidence="1">
    <location>
        <begin position="114"/>
        <end position="136"/>
    </location>
</feature>
<feature type="transmembrane region" description="Helical" evidence="1">
    <location>
        <begin position="226"/>
        <end position="247"/>
    </location>
</feature>
<dbReference type="Proteomes" id="UP001152300">
    <property type="component" value="Unassembled WGS sequence"/>
</dbReference>
<dbReference type="EMBL" id="JAPEIS010000001">
    <property type="protein sequence ID" value="KAJ8071921.1"/>
    <property type="molecule type" value="Genomic_DNA"/>
</dbReference>
<keyword evidence="3" id="KW-1185">Reference proteome</keyword>
<feature type="transmembrane region" description="Helical" evidence="1">
    <location>
        <begin position="20"/>
        <end position="38"/>
    </location>
</feature>
<keyword evidence="1" id="KW-1133">Transmembrane helix</keyword>
<name>A0A9X0AZP3_9HELO</name>
<dbReference type="PROSITE" id="PS51257">
    <property type="entry name" value="PROKAR_LIPOPROTEIN"/>
    <property type="match status" value="1"/>
</dbReference>
<keyword evidence="1" id="KW-0472">Membrane</keyword>
<evidence type="ECO:0000313" key="2">
    <source>
        <dbReference type="EMBL" id="KAJ8071921.1"/>
    </source>
</evidence>
<feature type="transmembrane region" description="Helical" evidence="1">
    <location>
        <begin position="142"/>
        <end position="159"/>
    </location>
</feature>
<dbReference type="AlphaFoldDB" id="A0A9X0AZP3"/>
<evidence type="ECO:0000313" key="3">
    <source>
        <dbReference type="Proteomes" id="UP001152300"/>
    </source>
</evidence>
<comment type="caution">
    <text evidence="2">The sequence shown here is derived from an EMBL/GenBank/DDBJ whole genome shotgun (WGS) entry which is preliminary data.</text>
</comment>
<feature type="transmembrane region" description="Helical" evidence="1">
    <location>
        <begin position="179"/>
        <end position="198"/>
    </location>
</feature>
<evidence type="ECO:0000256" key="1">
    <source>
        <dbReference type="SAM" id="Phobius"/>
    </source>
</evidence>
<sequence length="356" mass="39899">MKPVFTPIPHLKRILKRPAIRQITVFGITATSCLFIIFHSKFLPFPYMRNKANAAAVAIPEPPGIRKRNQKCHSDGDGDIYGLGVRIGLYLQWAAGFILRNLGSWERVSRVRTASNILCSSLVVAEVIEIVSGTALSIDYLLSYYLTIALFYAESYNLVYERPDQKDTLVYKLYPDLPLVFQNLYFAAYTLFGVWFWISGIHRTMEASCPEQAAIVFTFDLHDSRWIHAAAAISLLSGLLFFLFFAIHLQELAHKGLVHKHILEPLVWLDGISGSTDHMHRRIPIDFIGNKEHRSLATAVFDCFHYTMIYLTGPLIAITSVERMISVNNLVTPGISGSSGQVIALFTGCVSMGLAI</sequence>
<keyword evidence="1" id="KW-0812">Transmembrane</keyword>
<proteinExistence type="predicted"/>
<accession>A0A9X0AZP3</accession>